<feature type="compositionally biased region" description="Acidic residues" evidence="1">
    <location>
        <begin position="362"/>
        <end position="378"/>
    </location>
</feature>
<organism evidence="2 3">
    <name type="scientific">Panaeolus cyanescens</name>
    <dbReference type="NCBI Taxonomy" id="181874"/>
    <lineage>
        <taxon>Eukaryota</taxon>
        <taxon>Fungi</taxon>
        <taxon>Dikarya</taxon>
        <taxon>Basidiomycota</taxon>
        <taxon>Agaricomycotina</taxon>
        <taxon>Agaricomycetes</taxon>
        <taxon>Agaricomycetidae</taxon>
        <taxon>Agaricales</taxon>
        <taxon>Agaricineae</taxon>
        <taxon>Galeropsidaceae</taxon>
        <taxon>Panaeolus</taxon>
    </lineage>
</organism>
<feature type="compositionally biased region" description="Polar residues" evidence="1">
    <location>
        <begin position="153"/>
        <end position="164"/>
    </location>
</feature>
<protein>
    <submittedName>
        <fullName evidence="2">Uncharacterized protein</fullName>
    </submittedName>
</protein>
<dbReference type="OrthoDB" id="2662502at2759"/>
<comment type="caution">
    <text evidence="2">The sequence shown here is derived from an EMBL/GenBank/DDBJ whole genome shotgun (WGS) entry which is preliminary data.</text>
</comment>
<reference evidence="2 3" key="1">
    <citation type="journal article" date="2018" name="Evol. Lett.">
        <title>Horizontal gene cluster transfer increased hallucinogenic mushroom diversity.</title>
        <authorList>
            <person name="Reynolds H.T."/>
            <person name="Vijayakumar V."/>
            <person name="Gluck-Thaler E."/>
            <person name="Korotkin H.B."/>
            <person name="Matheny P.B."/>
            <person name="Slot J.C."/>
        </authorList>
    </citation>
    <scope>NUCLEOTIDE SEQUENCE [LARGE SCALE GENOMIC DNA]</scope>
    <source>
        <strain evidence="2 3">2629</strain>
    </source>
</reference>
<feature type="region of interest" description="Disordered" evidence="1">
    <location>
        <begin position="926"/>
        <end position="995"/>
    </location>
</feature>
<feature type="region of interest" description="Disordered" evidence="1">
    <location>
        <begin position="1"/>
        <end position="42"/>
    </location>
</feature>
<feature type="compositionally biased region" description="Acidic residues" evidence="1">
    <location>
        <begin position="196"/>
        <end position="211"/>
    </location>
</feature>
<feature type="compositionally biased region" description="Polar residues" evidence="1">
    <location>
        <begin position="852"/>
        <end position="862"/>
    </location>
</feature>
<accession>A0A409WJH5</accession>
<keyword evidence="3" id="KW-1185">Reference proteome</keyword>
<feature type="compositionally biased region" description="Low complexity" evidence="1">
    <location>
        <begin position="830"/>
        <end position="845"/>
    </location>
</feature>
<feature type="compositionally biased region" description="Polar residues" evidence="1">
    <location>
        <begin position="179"/>
        <end position="193"/>
    </location>
</feature>
<dbReference type="Pfam" id="PF20414">
    <property type="entry name" value="DUF6698"/>
    <property type="match status" value="1"/>
</dbReference>
<dbReference type="Proteomes" id="UP000284842">
    <property type="component" value="Unassembled WGS sequence"/>
</dbReference>
<dbReference type="AlphaFoldDB" id="A0A409WJH5"/>
<feature type="compositionally biased region" description="Acidic residues" evidence="1">
    <location>
        <begin position="457"/>
        <end position="471"/>
    </location>
</feature>
<feature type="compositionally biased region" description="Basic and acidic residues" evidence="1">
    <location>
        <begin position="379"/>
        <end position="389"/>
    </location>
</feature>
<name>A0A409WJH5_9AGAR</name>
<dbReference type="InterPro" id="IPR046521">
    <property type="entry name" value="DUF6698"/>
</dbReference>
<feature type="compositionally biased region" description="Low complexity" evidence="1">
    <location>
        <begin position="119"/>
        <end position="152"/>
    </location>
</feature>
<dbReference type="InParanoid" id="A0A409WJH5"/>
<feature type="compositionally biased region" description="Low complexity" evidence="1">
    <location>
        <begin position="165"/>
        <end position="177"/>
    </location>
</feature>
<feature type="region of interest" description="Disordered" evidence="1">
    <location>
        <begin position="406"/>
        <end position="479"/>
    </location>
</feature>
<feature type="compositionally biased region" description="Polar residues" evidence="1">
    <location>
        <begin position="968"/>
        <end position="995"/>
    </location>
</feature>
<sequence length="995" mass="108303">MSGTTRTSTRRQNAAAINKENVAPSGVANPAATTFRVPPRPTGAAKATAAKVKANAPTPTTDGGDAQAMSYAAVAAKRPTADSRAGSRVAAVVPTTGASKTMQPLGLKTNTTTAAAAKAKPATLAAAPTATKSAAATASSKKGSAAALKSTTGSTVATPSENGVNANSAAKTASKTKAPSRNTSATANKAPQRNSDDDESSGTSDSDDGEETNTTLRAKLAAYKAKLKEAKTAQSATAQPSQHVKSTLISNPDKVINIERAMGYRKGDAVGRREYLDTRRAVQRIMTEVGIDPAVDTFRGLPKGKLISVVAIARRDIKVFRRYKDAWPIPYLMQSIISNRRHHLAVLRRNSAVTSGGGGGSNEDEDEGGLEIEEEEQSHDDNSQGGEVRDTQGEFEEREYGHGFEANEEEGESELLAPPMGAGDVDDDDDMYVDDREVGRAIPDGEYGQYFPVPDNGDVDAALDDDLDSGGEADGSVKKRKALDQLRAAQQLKKKNRVGKSRQIYEKKFKAQIAHYNALMEKVPALAVDREVLRKNSAAIELLGASMVDSANQARSNDIFSLKDKFLQYLALEVPAGSKIPVKPDKSDRGFTNQYTAQLLIPAVLRSEFDDDPERFMAEVLNGTPQEAGGKDIFVDETEFPSFMWPENGFIPGPENQDKDFFRSEILVRVFRHIFTTPSSALKNLDDIITKSVQGMTKKEKMTTVTPASIAYACVMLRHAVTTATVWTQDDRSFNYQRYFEIIISLFDTKDEDADVEWVEDTIKWWNIKVFGKASPDYDDSSEAARSKKRAAPSTFDKIKMARADKRRRRLDAQQGQSNQPELPIPSALQPNLQPGQPPSSQSSPSHHHTAASMSPEQSTRQPLHPLSIPNLPQPAYSGNLPTPVPSQQRRGPRLAQQAYDHNNSHQQPPFIIDPELLRTPNITSPQARTQLDPSHLHSPHSYFNHANQSYYPNHGHQQPEHPATHAGPSNSHETQHDTMQYRGQSSGFNARNYG</sequence>
<evidence type="ECO:0000313" key="2">
    <source>
        <dbReference type="EMBL" id="PPQ78642.1"/>
    </source>
</evidence>
<evidence type="ECO:0000313" key="3">
    <source>
        <dbReference type="Proteomes" id="UP000284842"/>
    </source>
</evidence>
<proteinExistence type="predicted"/>
<evidence type="ECO:0000256" key="1">
    <source>
        <dbReference type="SAM" id="MobiDB-lite"/>
    </source>
</evidence>
<gene>
    <name evidence="2" type="ORF">CVT24_002096</name>
</gene>
<dbReference type="STRING" id="181874.A0A409WJH5"/>
<feature type="region of interest" description="Disordered" evidence="1">
    <location>
        <begin position="119"/>
        <end position="213"/>
    </location>
</feature>
<dbReference type="EMBL" id="NHTK01005455">
    <property type="protein sequence ID" value="PPQ78642.1"/>
    <property type="molecule type" value="Genomic_DNA"/>
</dbReference>
<feature type="region of interest" description="Disordered" evidence="1">
    <location>
        <begin position="351"/>
        <end position="389"/>
    </location>
</feature>
<feature type="compositionally biased region" description="Polar residues" evidence="1">
    <location>
        <begin position="1"/>
        <end position="12"/>
    </location>
</feature>
<feature type="region of interest" description="Disordered" evidence="1">
    <location>
        <begin position="800"/>
        <end position="895"/>
    </location>
</feature>